<evidence type="ECO:0008006" key="4">
    <source>
        <dbReference type="Google" id="ProtNLM"/>
    </source>
</evidence>
<organism evidence="2 3">
    <name type="scientific">Nephila pilipes</name>
    <name type="common">Giant wood spider</name>
    <name type="synonym">Nephila maculata</name>
    <dbReference type="NCBI Taxonomy" id="299642"/>
    <lineage>
        <taxon>Eukaryota</taxon>
        <taxon>Metazoa</taxon>
        <taxon>Ecdysozoa</taxon>
        <taxon>Arthropoda</taxon>
        <taxon>Chelicerata</taxon>
        <taxon>Arachnida</taxon>
        <taxon>Araneae</taxon>
        <taxon>Araneomorphae</taxon>
        <taxon>Entelegynae</taxon>
        <taxon>Araneoidea</taxon>
        <taxon>Nephilidae</taxon>
        <taxon>Nephila</taxon>
    </lineage>
</organism>
<proteinExistence type="predicted"/>
<dbReference type="EMBL" id="BMAW01076996">
    <property type="protein sequence ID" value="GFU04213.1"/>
    <property type="molecule type" value="Genomic_DNA"/>
</dbReference>
<keyword evidence="1" id="KW-0472">Membrane</keyword>
<dbReference type="Proteomes" id="UP000887013">
    <property type="component" value="Unassembled WGS sequence"/>
</dbReference>
<protein>
    <recommendedName>
        <fullName evidence="4">Transmembrane protein</fullName>
    </recommendedName>
</protein>
<name>A0A8X6Q831_NEPPI</name>
<feature type="transmembrane region" description="Helical" evidence="1">
    <location>
        <begin position="55"/>
        <end position="74"/>
    </location>
</feature>
<evidence type="ECO:0000313" key="3">
    <source>
        <dbReference type="Proteomes" id="UP000887013"/>
    </source>
</evidence>
<evidence type="ECO:0000256" key="1">
    <source>
        <dbReference type="SAM" id="Phobius"/>
    </source>
</evidence>
<evidence type="ECO:0000313" key="2">
    <source>
        <dbReference type="EMBL" id="GFU04213.1"/>
    </source>
</evidence>
<comment type="caution">
    <text evidence="2">The sequence shown here is derived from an EMBL/GenBank/DDBJ whole genome shotgun (WGS) entry which is preliminary data.</text>
</comment>
<keyword evidence="3" id="KW-1185">Reference proteome</keyword>
<reference evidence="2" key="1">
    <citation type="submission" date="2020-08" db="EMBL/GenBank/DDBJ databases">
        <title>Multicomponent nature underlies the extraordinary mechanical properties of spider dragline silk.</title>
        <authorList>
            <person name="Kono N."/>
            <person name="Nakamura H."/>
            <person name="Mori M."/>
            <person name="Yoshida Y."/>
            <person name="Ohtoshi R."/>
            <person name="Malay A.D."/>
            <person name="Moran D.A.P."/>
            <person name="Tomita M."/>
            <person name="Numata K."/>
            <person name="Arakawa K."/>
        </authorList>
    </citation>
    <scope>NUCLEOTIDE SEQUENCE</scope>
</reference>
<keyword evidence="1" id="KW-0812">Transmembrane</keyword>
<dbReference type="AlphaFoldDB" id="A0A8X6Q831"/>
<gene>
    <name evidence="2" type="ORF">NPIL_552581</name>
</gene>
<accession>A0A8X6Q831</accession>
<keyword evidence="1" id="KW-1133">Transmembrane helix</keyword>
<sequence length="86" mass="9822">MGGSSCSRNRNHKFHCNRYTVNKKVDINVTVTTSAKKLDQRLIDDDQMKDKTLSGYRIIALDFLISVFIALLFGKRGQPNVKESQF</sequence>